<accession>A0ACC2RS04</accession>
<proteinExistence type="predicted"/>
<sequence>MFFPSNFISIFLGAASASAVWRGGNTYNRVLSPHGLKAWEPRKQAYFSTHGRPSPQEFAKGNWLPESIHSPQPSQEEKENADLWGNIQPWPLAAGNPNYGIIMDAGSTGTRIFVYEWDTPSSCHDSPYIRPSYFTSGPKKDKQFKLKKKGGLAEIAPELVPGYLEDFLTEAIQFIPKEKLANTPIFLKATAGMRLLPHFKANAILSQVRKVFSESPFLYDPKFGVQIIPGEYEGVFGWLTVNYLAGVLGTKDKPSVGMVDMGGASCQITFETPQVPMENAFPINLNGTSRVVYTHSYLRFGRNEARERYQVRHLKASDVELPEDPCFVRGFRGVSPSGLEFVGSGDFKSCISKTEHLTLKDPFCPTSSCAINGVYQPIIPENMEVVGIAGMFKVAKWFKCHGRSSIRRLRDHAEEVCSNLDIDAYTEKFSKHSDDSDFNNYCFMAAYIVNMLETGYGLPLDRTIRFASSVRGADVGWTLGAMIYEANLLYPSGQCCK</sequence>
<name>A0ACC2RS04_9FUNG</name>
<dbReference type="Proteomes" id="UP001165960">
    <property type="component" value="Unassembled WGS sequence"/>
</dbReference>
<evidence type="ECO:0000313" key="2">
    <source>
        <dbReference type="Proteomes" id="UP001165960"/>
    </source>
</evidence>
<dbReference type="EMBL" id="QTSX02006605">
    <property type="protein sequence ID" value="KAJ9052780.1"/>
    <property type="molecule type" value="Genomic_DNA"/>
</dbReference>
<organism evidence="1 2">
    <name type="scientific">Entomophthora muscae</name>
    <dbReference type="NCBI Taxonomy" id="34485"/>
    <lineage>
        <taxon>Eukaryota</taxon>
        <taxon>Fungi</taxon>
        <taxon>Fungi incertae sedis</taxon>
        <taxon>Zoopagomycota</taxon>
        <taxon>Entomophthoromycotina</taxon>
        <taxon>Entomophthoromycetes</taxon>
        <taxon>Entomophthorales</taxon>
        <taxon>Entomophthoraceae</taxon>
        <taxon>Entomophthora</taxon>
    </lineage>
</organism>
<reference evidence="1" key="1">
    <citation type="submission" date="2022-04" db="EMBL/GenBank/DDBJ databases">
        <title>Genome of the entomopathogenic fungus Entomophthora muscae.</title>
        <authorList>
            <person name="Elya C."/>
            <person name="Lovett B.R."/>
            <person name="Lee E."/>
            <person name="Macias A.M."/>
            <person name="Hajek A.E."/>
            <person name="De Bivort B.L."/>
            <person name="Kasson M.T."/>
            <person name="De Fine Licht H.H."/>
            <person name="Stajich J.E."/>
        </authorList>
    </citation>
    <scope>NUCLEOTIDE SEQUENCE</scope>
    <source>
        <strain evidence="1">Berkeley</strain>
    </source>
</reference>
<comment type="caution">
    <text evidence="1">The sequence shown here is derived from an EMBL/GenBank/DDBJ whole genome shotgun (WGS) entry which is preliminary data.</text>
</comment>
<gene>
    <name evidence="1" type="primary">YND1</name>
    <name evidence="1" type="ORF">DSO57_1030795</name>
</gene>
<dbReference type="EC" id="3.6.1.5" evidence="1"/>
<evidence type="ECO:0000313" key="1">
    <source>
        <dbReference type="EMBL" id="KAJ9052780.1"/>
    </source>
</evidence>
<keyword evidence="2" id="KW-1185">Reference proteome</keyword>
<keyword evidence="1" id="KW-0378">Hydrolase</keyword>
<protein>
    <submittedName>
        <fullName evidence="1">Golgi apyrase</fullName>
        <ecNumber evidence="1">3.6.1.5</ecNumber>
    </submittedName>
</protein>